<reference evidence="2" key="1">
    <citation type="submission" date="2016-10" db="EMBL/GenBank/DDBJ databases">
        <title>Novel effectors identified in the apoplast of Cladosporium fulvum-infected tomato.</title>
        <authorList>
            <person name="Mesarich C.H."/>
            <person name="de Wit P.J.G.M."/>
        </authorList>
    </citation>
    <scope>NUCLEOTIDE SEQUENCE</scope>
    <source>
        <strain evidence="2">0WU</strain>
    </source>
</reference>
<organism evidence="2">
    <name type="scientific">Passalora fulva</name>
    <name type="common">Tomato leaf mold</name>
    <name type="synonym">Cladosporium fulvum</name>
    <dbReference type="NCBI Taxonomy" id="5499"/>
    <lineage>
        <taxon>Eukaryota</taxon>
        <taxon>Fungi</taxon>
        <taxon>Dikarya</taxon>
        <taxon>Ascomycota</taxon>
        <taxon>Pezizomycotina</taxon>
        <taxon>Dothideomycetes</taxon>
        <taxon>Dothideomycetidae</taxon>
        <taxon>Mycosphaerellales</taxon>
        <taxon>Mycosphaerellaceae</taxon>
        <taxon>Fulvia</taxon>
    </lineage>
</organism>
<evidence type="ECO:0000313" key="2">
    <source>
        <dbReference type="EMBL" id="AQA29222.1"/>
    </source>
</evidence>
<keyword evidence="1" id="KW-0732">Signal</keyword>
<accession>A0A1P8YXI7</accession>
<feature type="chain" id="PRO_5012614109" evidence="1">
    <location>
        <begin position="23"/>
        <end position="62"/>
    </location>
</feature>
<protein>
    <submittedName>
        <fullName evidence="2">Extracellular protein 17</fullName>
    </submittedName>
</protein>
<proteinExistence type="predicted"/>
<feature type="signal peptide" evidence="1">
    <location>
        <begin position="1"/>
        <end position="22"/>
    </location>
</feature>
<evidence type="ECO:0000256" key="1">
    <source>
        <dbReference type="SAM" id="SignalP"/>
    </source>
</evidence>
<dbReference type="EMBL" id="KX943051">
    <property type="protein sequence ID" value="AQA29222.1"/>
    <property type="molecule type" value="Genomic_DNA"/>
</dbReference>
<sequence>MWHARLLSLGLALVTLLKPTAGECYSSAECSNDDSRCGLDYNGQVQKGACWKLIDGGDGCCY</sequence>
<dbReference type="AlphaFoldDB" id="A0A1P8YXI7"/>
<gene>
    <name evidence="2" type="primary">Ecp17</name>
</gene>
<name>A0A1P8YXI7_PASFU</name>